<dbReference type="AlphaFoldDB" id="A0A2H0BWH3"/>
<proteinExistence type="predicted"/>
<organism evidence="2 3">
    <name type="scientific">Candidatus Roizmanbacteria bacterium CG22_combo_CG10-13_8_21_14_all_38_20</name>
    <dbReference type="NCBI Taxonomy" id="1974862"/>
    <lineage>
        <taxon>Bacteria</taxon>
        <taxon>Candidatus Roizmaniibacteriota</taxon>
    </lineage>
</organism>
<keyword evidence="1" id="KW-0812">Transmembrane</keyword>
<evidence type="ECO:0000256" key="1">
    <source>
        <dbReference type="SAM" id="Phobius"/>
    </source>
</evidence>
<sequence length="319" mass="35059">MTIKVLRASKKKVISKFRKLIADTSFWKGFSIILLAILVLTQVFEISITPKWLDTRIVAEPDNIDIDIDSISKVVLPEEGVTLPVAWGDFGKQMISDGVIDEAKFRALFEGGLTTNEEQMLTGNMDSPIVLNEKNSRYLLDLLWAFGLANKNDILDNGEMTDEQYDGAGNFASTGGWSLAKGAGIDHYSMHSYIVLDAKQQALVDKVSLGIFRPCCGNSTHFPDCNHGMAMLGLLELMAKNGATEIEMYSVALKVNSFWFPQTYIDLATYFEEQGTDWASVDPELALSAEYSSAQGYQQTKQLIESLPKPELGGGGCGA</sequence>
<reference evidence="2 3" key="1">
    <citation type="submission" date="2017-09" db="EMBL/GenBank/DDBJ databases">
        <title>Depth-based differentiation of microbial function through sediment-hosted aquifers and enrichment of novel symbionts in the deep terrestrial subsurface.</title>
        <authorList>
            <person name="Probst A.J."/>
            <person name="Ladd B."/>
            <person name="Jarett J.K."/>
            <person name="Geller-Mcgrath D.E."/>
            <person name="Sieber C.M."/>
            <person name="Emerson J.B."/>
            <person name="Anantharaman K."/>
            <person name="Thomas B.C."/>
            <person name="Malmstrom R."/>
            <person name="Stieglmeier M."/>
            <person name="Klingl A."/>
            <person name="Woyke T."/>
            <person name="Ryan C.M."/>
            <person name="Banfield J.F."/>
        </authorList>
    </citation>
    <scope>NUCLEOTIDE SEQUENCE [LARGE SCALE GENOMIC DNA]</scope>
    <source>
        <strain evidence="2">CG22_combo_CG10-13_8_21_14_all_38_20</strain>
    </source>
</reference>
<keyword evidence="1" id="KW-0472">Membrane</keyword>
<dbReference type="EMBL" id="PCTA01000008">
    <property type="protein sequence ID" value="PIP62033.1"/>
    <property type="molecule type" value="Genomic_DNA"/>
</dbReference>
<evidence type="ECO:0000313" key="2">
    <source>
        <dbReference type="EMBL" id="PIP62033.1"/>
    </source>
</evidence>
<accession>A0A2H0BWH3</accession>
<name>A0A2H0BWH3_9BACT</name>
<keyword evidence="1" id="KW-1133">Transmembrane helix</keyword>
<dbReference type="Proteomes" id="UP000231246">
    <property type="component" value="Unassembled WGS sequence"/>
</dbReference>
<evidence type="ECO:0000313" key="3">
    <source>
        <dbReference type="Proteomes" id="UP000231246"/>
    </source>
</evidence>
<comment type="caution">
    <text evidence="2">The sequence shown here is derived from an EMBL/GenBank/DDBJ whole genome shotgun (WGS) entry which is preliminary data.</text>
</comment>
<gene>
    <name evidence="2" type="ORF">COW99_00955</name>
</gene>
<protein>
    <submittedName>
        <fullName evidence="2">Uncharacterized protein</fullName>
    </submittedName>
</protein>
<feature type="transmembrane region" description="Helical" evidence="1">
    <location>
        <begin position="20"/>
        <end position="40"/>
    </location>
</feature>